<sequence>MLDAADILAASILIVDDQEVNVRLLEQILREAGYRRLTSTMDPYAVCDLHRTNRYDLILLDLEMPGRDGFQVMEALKEDEADADGYFPILVITAHPDHKLRALASGAKDFISKPFDLMEVRTRIHNMLEVRLLYKQLEHQNRALESLALHDPLTGLPNRRLLMDRMALGIAHARRNRGNMAVVYLDLDGFKEINDTLGHDGGDALLKMVATRLVGAVRQEDTVARVGGDEFVIALAELSHGDDMEKLVSKVLQAVSKPCSIQGSSVNVTASVGVSVYPVHGDNVETLMKSADLALYEAKGAGKNDYRISGLAEL</sequence>
<dbReference type="KEGG" id="rfr:Rfer_3547"/>
<dbReference type="SMART" id="SM00448">
    <property type="entry name" value="REC"/>
    <property type="match status" value="1"/>
</dbReference>
<dbReference type="Gene3D" id="3.40.50.2300">
    <property type="match status" value="1"/>
</dbReference>
<keyword evidence="1" id="KW-0597">Phosphoprotein</keyword>
<dbReference type="SUPFAM" id="SSF55073">
    <property type="entry name" value="Nucleotide cyclase"/>
    <property type="match status" value="1"/>
</dbReference>
<dbReference type="CDD" id="cd17551">
    <property type="entry name" value="REC_RpfG-like"/>
    <property type="match status" value="1"/>
</dbReference>
<evidence type="ECO:0000313" key="4">
    <source>
        <dbReference type="EMBL" id="ABD71252.1"/>
    </source>
</evidence>
<dbReference type="PROSITE" id="PS50110">
    <property type="entry name" value="RESPONSE_REGULATORY"/>
    <property type="match status" value="1"/>
</dbReference>
<dbReference type="RefSeq" id="WP_011465815.1">
    <property type="nucleotide sequence ID" value="NC_007908.1"/>
</dbReference>
<reference evidence="5" key="1">
    <citation type="submission" date="2006-02" db="EMBL/GenBank/DDBJ databases">
        <title>Complete sequence of chromosome of Rhodoferax ferrireducens DSM 15236.</title>
        <authorList>
            <person name="Copeland A."/>
            <person name="Lucas S."/>
            <person name="Lapidus A."/>
            <person name="Barry K."/>
            <person name="Detter J.C."/>
            <person name="Glavina del Rio T."/>
            <person name="Hammon N."/>
            <person name="Israni S."/>
            <person name="Pitluck S."/>
            <person name="Brettin T."/>
            <person name="Bruce D."/>
            <person name="Han C."/>
            <person name="Tapia R."/>
            <person name="Gilna P."/>
            <person name="Kiss H."/>
            <person name="Schmutz J."/>
            <person name="Larimer F."/>
            <person name="Land M."/>
            <person name="Kyrpides N."/>
            <person name="Ivanova N."/>
            <person name="Richardson P."/>
        </authorList>
    </citation>
    <scope>NUCLEOTIDE SEQUENCE [LARGE SCALE GENOMIC DNA]</scope>
    <source>
        <strain evidence="5">ATCC BAA-621 / DSM 15236 / T118</strain>
    </source>
</reference>
<feature type="modified residue" description="4-aspartylphosphate" evidence="1">
    <location>
        <position position="61"/>
    </location>
</feature>
<dbReference type="InterPro" id="IPR011006">
    <property type="entry name" value="CheY-like_superfamily"/>
</dbReference>
<dbReference type="InterPro" id="IPR001789">
    <property type="entry name" value="Sig_transdc_resp-reg_receiver"/>
</dbReference>
<evidence type="ECO:0000259" key="3">
    <source>
        <dbReference type="PROSITE" id="PS50887"/>
    </source>
</evidence>
<proteinExistence type="predicted"/>
<dbReference type="PANTHER" id="PTHR46663">
    <property type="entry name" value="DIGUANYLATE CYCLASE DGCT-RELATED"/>
    <property type="match status" value="1"/>
</dbReference>
<dbReference type="GO" id="GO:0000160">
    <property type="term" value="P:phosphorelay signal transduction system"/>
    <property type="evidence" value="ECO:0007669"/>
    <property type="project" value="InterPro"/>
</dbReference>
<dbReference type="OrthoDB" id="9813903at2"/>
<dbReference type="STRING" id="338969.Rfer_3547"/>
<organism evidence="4 5">
    <name type="scientific">Albidiferax ferrireducens (strain ATCC BAA-621 / DSM 15236 / T118)</name>
    <name type="common">Rhodoferax ferrireducens</name>
    <dbReference type="NCBI Taxonomy" id="338969"/>
    <lineage>
        <taxon>Bacteria</taxon>
        <taxon>Pseudomonadati</taxon>
        <taxon>Pseudomonadota</taxon>
        <taxon>Betaproteobacteria</taxon>
        <taxon>Burkholderiales</taxon>
        <taxon>Comamonadaceae</taxon>
        <taxon>Rhodoferax</taxon>
    </lineage>
</organism>
<dbReference type="Proteomes" id="UP000008332">
    <property type="component" value="Chromosome"/>
</dbReference>
<evidence type="ECO:0000313" key="5">
    <source>
        <dbReference type="Proteomes" id="UP000008332"/>
    </source>
</evidence>
<accession>Q21SK1</accession>
<dbReference type="HOGENOM" id="CLU_000445_11_28_4"/>
<dbReference type="Pfam" id="PF00072">
    <property type="entry name" value="Response_reg"/>
    <property type="match status" value="1"/>
</dbReference>
<dbReference type="EMBL" id="CP000267">
    <property type="protein sequence ID" value="ABD71252.1"/>
    <property type="molecule type" value="Genomic_DNA"/>
</dbReference>
<dbReference type="SMART" id="SM00267">
    <property type="entry name" value="GGDEF"/>
    <property type="match status" value="1"/>
</dbReference>
<dbReference type="AlphaFoldDB" id="Q21SK1"/>
<protein>
    <submittedName>
        <fullName evidence="4">Response regulator receiver modulated diguanylate cyclase</fullName>
    </submittedName>
</protein>
<dbReference type="PANTHER" id="PTHR46663:SF2">
    <property type="entry name" value="GGDEF DOMAIN-CONTAINING PROTEIN"/>
    <property type="match status" value="1"/>
</dbReference>
<keyword evidence="5" id="KW-1185">Reference proteome</keyword>
<evidence type="ECO:0000259" key="2">
    <source>
        <dbReference type="PROSITE" id="PS50110"/>
    </source>
</evidence>
<dbReference type="Gene3D" id="3.30.70.270">
    <property type="match status" value="1"/>
</dbReference>
<dbReference type="eggNOG" id="COG3706">
    <property type="taxonomic scope" value="Bacteria"/>
</dbReference>
<dbReference type="Pfam" id="PF00990">
    <property type="entry name" value="GGDEF"/>
    <property type="match status" value="1"/>
</dbReference>
<feature type="domain" description="GGDEF" evidence="3">
    <location>
        <begin position="178"/>
        <end position="311"/>
    </location>
</feature>
<dbReference type="InterPro" id="IPR052163">
    <property type="entry name" value="DGC-Regulatory_Protein"/>
</dbReference>
<feature type="domain" description="Response regulatory" evidence="2">
    <location>
        <begin position="11"/>
        <end position="128"/>
    </location>
</feature>
<dbReference type="InterPro" id="IPR000160">
    <property type="entry name" value="GGDEF_dom"/>
</dbReference>
<dbReference type="PROSITE" id="PS50887">
    <property type="entry name" value="GGDEF"/>
    <property type="match status" value="1"/>
</dbReference>
<gene>
    <name evidence="4" type="ordered locus">Rfer_3547</name>
</gene>
<evidence type="ECO:0000256" key="1">
    <source>
        <dbReference type="PROSITE-ProRule" id="PRU00169"/>
    </source>
</evidence>
<dbReference type="SUPFAM" id="SSF52172">
    <property type="entry name" value="CheY-like"/>
    <property type="match status" value="1"/>
</dbReference>
<dbReference type="NCBIfam" id="TIGR00254">
    <property type="entry name" value="GGDEF"/>
    <property type="match status" value="1"/>
</dbReference>
<dbReference type="CDD" id="cd01949">
    <property type="entry name" value="GGDEF"/>
    <property type="match status" value="1"/>
</dbReference>
<dbReference type="GO" id="GO:0003824">
    <property type="term" value="F:catalytic activity"/>
    <property type="evidence" value="ECO:0007669"/>
    <property type="project" value="UniProtKB-ARBA"/>
</dbReference>
<dbReference type="InterPro" id="IPR029787">
    <property type="entry name" value="Nucleotide_cyclase"/>
</dbReference>
<dbReference type="InterPro" id="IPR043128">
    <property type="entry name" value="Rev_trsase/Diguanyl_cyclase"/>
</dbReference>
<dbReference type="FunFam" id="3.30.70.270:FF:000001">
    <property type="entry name" value="Diguanylate cyclase domain protein"/>
    <property type="match status" value="1"/>
</dbReference>
<name>Q21SK1_ALBFT</name>